<dbReference type="PROSITE" id="PS50088">
    <property type="entry name" value="ANK_REPEAT"/>
    <property type="match status" value="2"/>
</dbReference>
<gene>
    <name evidence="6" type="ORF">TT172_LOCUS660</name>
</gene>
<dbReference type="PANTHER" id="PTHR10622">
    <property type="entry name" value="HET DOMAIN-CONTAINING PROTEIN"/>
    <property type="match status" value="1"/>
</dbReference>
<dbReference type="Proteomes" id="UP000289323">
    <property type="component" value="Unassembled WGS sequence"/>
</dbReference>
<dbReference type="PROSITE" id="PS50297">
    <property type="entry name" value="ANK_REP_REGION"/>
    <property type="match status" value="2"/>
</dbReference>
<dbReference type="InterPro" id="IPR058525">
    <property type="entry name" value="DUF8212"/>
</dbReference>
<dbReference type="EMBL" id="OUUZ01000001">
    <property type="protein sequence ID" value="SPQ18241.1"/>
    <property type="molecule type" value="Genomic_DNA"/>
</dbReference>
<dbReference type="SUPFAM" id="SSF48403">
    <property type="entry name" value="Ankyrin repeat"/>
    <property type="match status" value="1"/>
</dbReference>
<feature type="region of interest" description="Disordered" evidence="3">
    <location>
        <begin position="635"/>
        <end position="662"/>
    </location>
</feature>
<dbReference type="Gene3D" id="1.25.40.20">
    <property type="entry name" value="Ankyrin repeat-containing domain"/>
    <property type="match status" value="1"/>
</dbReference>
<dbReference type="InterPro" id="IPR036770">
    <property type="entry name" value="Ankyrin_rpt-contain_sf"/>
</dbReference>
<evidence type="ECO:0000259" key="5">
    <source>
        <dbReference type="Pfam" id="PF26640"/>
    </source>
</evidence>
<feature type="coiled-coil region" evidence="2">
    <location>
        <begin position="441"/>
        <end position="482"/>
    </location>
</feature>
<evidence type="ECO:0000259" key="4">
    <source>
        <dbReference type="Pfam" id="PF06985"/>
    </source>
</evidence>
<sequence length="680" mass="74975">MRLLNVDTFTLEEFFYADPPPYAILSHTWGADHEEVSYRDVLDGRLKSATGRPAKVTGCCLRAKKDGYQYVWIDTCCIDKTNLVELQEAINSMFRWYRDAAICYAYLSDVPTRAWDRHKVSESAFSSSRWFQRGWTLQELLAPLNLRFYDAGWECIGTKGDLCDLVETITGIPTSFLLGITELHHASVAQRMSWASRRVTKRPEDIAYCLLGIFGVSMPMIYGEGDKAFRRLQEQIMKDIGDDSILAWDLGAEGPDPGDRSPVVFGTALAPAPSHFANSGRVVVVDHSADSSFEIQDAANAKQMILVRFRDTERKASDFVAVLQLDTEGRPYCCLMVASRETSLEEMAEHSMAWRDKLPGKFTANNVAMTLGIEVEALASPPASSSQRRFALKPTVIPGAPAVTVNVTTALQLSGASEILEDLCRRRNALKSGAQEDREIIRVTKEKLVNKQAELDALREKIKALQQEERRLAEELDQVDLSDKIAGMQRFIDVCNGAQVQGNEEAFSKTAEQALPFAIAKGYESLARLLLDRATNFTATDFAGRTALSHAVSRGHEEFVRLLIRKGADVSAPPVGGWTPLHVAADGGLEGLVGLLLEKGASLKAKRDGLTPEDLARRSGHGQLVKILSPWPEAPHRPVESWERPSSSRSGAPAPSLPPPSKTALLIDRLEKMFSGAEAT</sequence>
<feature type="compositionally biased region" description="Low complexity" evidence="3">
    <location>
        <begin position="644"/>
        <end position="654"/>
    </location>
</feature>
<feature type="domain" description="DUF8212" evidence="5">
    <location>
        <begin position="227"/>
        <end position="262"/>
    </location>
</feature>
<dbReference type="InterPro" id="IPR010730">
    <property type="entry name" value="HET"/>
</dbReference>
<dbReference type="SMART" id="SM00248">
    <property type="entry name" value="ANK"/>
    <property type="match status" value="3"/>
</dbReference>
<feature type="domain" description="Heterokaryon incompatibility" evidence="4">
    <location>
        <begin position="22"/>
        <end position="109"/>
    </location>
</feature>
<dbReference type="Pfam" id="PF26640">
    <property type="entry name" value="DUF8212"/>
    <property type="match status" value="1"/>
</dbReference>
<feature type="repeat" description="ANK" evidence="1">
    <location>
        <begin position="576"/>
        <end position="608"/>
    </location>
</feature>
<feature type="repeat" description="ANK" evidence="1">
    <location>
        <begin position="543"/>
        <end position="575"/>
    </location>
</feature>
<evidence type="ECO:0000313" key="6">
    <source>
        <dbReference type="EMBL" id="SPQ18241.1"/>
    </source>
</evidence>
<name>A0A446B6U9_9PEZI</name>
<evidence type="ECO:0000256" key="2">
    <source>
        <dbReference type="SAM" id="Coils"/>
    </source>
</evidence>
<dbReference type="PANTHER" id="PTHR10622:SF10">
    <property type="entry name" value="HET DOMAIN-CONTAINING PROTEIN"/>
    <property type="match status" value="1"/>
</dbReference>
<keyword evidence="1" id="KW-0040">ANK repeat</keyword>
<proteinExistence type="predicted"/>
<evidence type="ECO:0000256" key="1">
    <source>
        <dbReference type="PROSITE-ProRule" id="PRU00023"/>
    </source>
</evidence>
<dbReference type="Pfam" id="PF06985">
    <property type="entry name" value="HET"/>
    <property type="match status" value="1"/>
</dbReference>
<evidence type="ECO:0000256" key="3">
    <source>
        <dbReference type="SAM" id="MobiDB-lite"/>
    </source>
</evidence>
<evidence type="ECO:0000313" key="7">
    <source>
        <dbReference type="Proteomes" id="UP000289323"/>
    </source>
</evidence>
<reference evidence="6 7" key="1">
    <citation type="submission" date="2018-04" db="EMBL/GenBank/DDBJ databases">
        <authorList>
            <person name="Huttner S."/>
            <person name="Dainat J."/>
        </authorList>
    </citation>
    <scope>NUCLEOTIDE SEQUENCE [LARGE SCALE GENOMIC DNA]</scope>
</reference>
<keyword evidence="2" id="KW-0175">Coiled coil</keyword>
<dbReference type="AlphaFoldDB" id="A0A446B6U9"/>
<organism evidence="6 7">
    <name type="scientific">Thermothielavioides terrestris</name>
    <dbReference type="NCBI Taxonomy" id="2587410"/>
    <lineage>
        <taxon>Eukaryota</taxon>
        <taxon>Fungi</taxon>
        <taxon>Dikarya</taxon>
        <taxon>Ascomycota</taxon>
        <taxon>Pezizomycotina</taxon>
        <taxon>Sordariomycetes</taxon>
        <taxon>Sordariomycetidae</taxon>
        <taxon>Sordariales</taxon>
        <taxon>Chaetomiaceae</taxon>
        <taxon>Thermothielavioides</taxon>
    </lineage>
</organism>
<dbReference type="Pfam" id="PF00023">
    <property type="entry name" value="Ank"/>
    <property type="match status" value="1"/>
</dbReference>
<accession>A0A446B6U9</accession>
<dbReference type="Pfam" id="PF12796">
    <property type="entry name" value="Ank_2"/>
    <property type="match status" value="1"/>
</dbReference>
<protein>
    <submittedName>
        <fullName evidence="6">365ea253-c014-47d6-9621-6abcaff281c0</fullName>
    </submittedName>
</protein>
<dbReference type="InterPro" id="IPR002110">
    <property type="entry name" value="Ankyrin_rpt"/>
</dbReference>